<dbReference type="Proteomes" id="UP000051574">
    <property type="component" value="Unassembled WGS sequence"/>
</dbReference>
<feature type="non-terminal residue" evidence="3">
    <location>
        <position position="1"/>
    </location>
</feature>
<dbReference type="GO" id="GO:0005737">
    <property type="term" value="C:cytoplasm"/>
    <property type="evidence" value="ECO:0007669"/>
    <property type="project" value="UniProtKB-ARBA"/>
</dbReference>
<dbReference type="SUPFAM" id="SSF50199">
    <property type="entry name" value="Staphylococcal nuclease"/>
    <property type="match status" value="1"/>
</dbReference>
<dbReference type="SUPFAM" id="SSF63748">
    <property type="entry name" value="Tudor/PWWP/MBT"/>
    <property type="match status" value="1"/>
</dbReference>
<dbReference type="InterPro" id="IPR035437">
    <property type="entry name" value="SNase_OB-fold_sf"/>
</dbReference>
<accession>A0A0T6AUW3</accession>
<dbReference type="PROSITE" id="PS50304">
    <property type="entry name" value="TUDOR"/>
    <property type="match status" value="1"/>
</dbReference>
<organism evidence="3 4">
    <name type="scientific">Oryctes borbonicus</name>
    <dbReference type="NCBI Taxonomy" id="1629725"/>
    <lineage>
        <taxon>Eukaryota</taxon>
        <taxon>Metazoa</taxon>
        <taxon>Ecdysozoa</taxon>
        <taxon>Arthropoda</taxon>
        <taxon>Hexapoda</taxon>
        <taxon>Insecta</taxon>
        <taxon>Pterygota</taxon>
        <taxon>Neoptera</taxon>
        <taxon>Endopterygota</taxon>
        <taxon>Coleoptera</taxon>
        <taxon>Polyphaga</taxon>
        <taxon>Scarabaeiformia</taxon>
        <taxon>Scarabaeidae</taxon>
        <taxon>Dynastinae</taxon>
        <taxon>Oryctes</taxon>
    </lineage>
</organism>
<comment type="caution">
    <text evidence="3">The sequence shown here is derived from an EMBL/GenBank/DDBJ whole genome shotgun (WGS) entry which is preliminary data.</text>
</comment>
<dbReference type="AlphaFoldDB" id="A0A0T6AUW3"/>
<name>A0A0T6AUW3_9SCAR</name>
<feature type="compositionally biased region" description="Polar residues" evidence="1">
    <location>
        <begin position="419"/>
        <end position="441"/>
    </location>
</feature>
<dbReference type="InterPro" id="IPR002999">
    <property type="entry name" value="Tudor"/>
</dbReference>
<sequence length="441" mass="49456">IHQSELYVPPFALKKDMYIACVYNNEFHRARIVDVSQKEDNYITAYFVDYGTVAVVSMSTVCYLHKQFAELPEQAIRARLAGIYPPNENEQWSRGASTRFLSLVLQKDLVAQIVRMDEERKILDVVLADTTEEDDFFINDALVSMGYACFTFESRKPATPAKIVPIVRYIHLFPTHMELEGGLVPTATQTLYMHQAGMRFEQMYPHYFKDARTGLPMTMLQTFSDKGKDLSVDYKMEEPYIEEIEGEDDQSALDNEGDATATDNAGKRSGDIRLDWGDVIEGVESASAVASGSNTKIYFQDGDEYEIEQVYELETGESSSPSSASKSCETTSTQCPQEFQEEKATQTNSIASTQTDVCDRLNVEPDHSNINKNSNSSSRSNTPNKLGAKLNKQSPKLSPPTDTVTKKPIRPPPGYHIIPQNSSVTYNYNANPQSHSNQETD</sequence>
<evidence type="ECO:0000313" key="4">
    <source>
        <dbReference type="Proteomes" id="UP000051574"/>
    </source>
</evidence>
<evidence type="ECO:0000256" key="1">
    <source>
        <dbReference type="SAM" id="MobiDB-lite"/>
    </source>
</evidence>
<dbReference type="Pfam" id="PF00567">
    <property type="entry name" value="TUDOR"/>
    <property type="match status" value="1"/>
</dbReference>
<evidence type="ECO:0000259" key="2">
    <source>
        <dbReference type="PROSITE" id="PS50304"/>
    </source>
</evidence>
<dbReference type="Gene3D" id="2.40.50.90">
    <property type="match status" value="1"/>
</dbReference>
<feature type="compositionally biased region" description="Low complexity" evidence="1">
    <location>
        <begin position="316"/>
        <end position="333"/>
    </location>
</feature>
<proteinExistence type="predicted"/>
<dbReference type="PANTHER" id="PTHR22948:SF76">
    <property type="entry name" value="FI20010P1-RELATED"/>
    <property type="match status" value="1"/>
</dbReference>
<dbReference type="OrthoDB" id="6761716at2759"/>
<feature type="compositionally biased region" description="Low complexity" evidence="1">
    <location>
        <begin position="370"/>
        <end position="384"/>
    </location>
</feature>
<reference evidence="3 4" key="1">
    <citation type="submission" date="2015-09" db="EMBL/GenBank/DDBJ databases">
        <title>Draft genome of the scarab beetle Oryctes borbonicus.</title>
        <authorList>
            <person name="Meyer J.M."/>
            <person name="Markov G.V."/>
            <person name="Baskaran P."/>
            <person name="Herrmann M."/>
            <person name="Sommer R.J."/>
            <person name="Roedelsperger C."/>
        </authorList>
    </citation>
    <scope>NUCLEOTIDE SEQUENCE [LARGE SCALE GENOMIC DNA]</scope>
    <source>
        <strain evidence="3">OB123</strain>
        <tissue evidence="3">Whole animal</tissue>
    </source>
</reference>
<feature type="region of interest" description="Disordered" evidence="1">
    <location>
        <begin position="244"/>
        <end position="270"/>
    </location>
</feature>
<keyword evidence="4" id="KW-1185">Reference proteome</keyword>
<dbReference type="EMBL" id="LJIG01022800">
    <property type="protein sequence ID" value="KRT78645.1"/>
    <property type="molecule type" value="Genomic_DNA"/>
</dbReference>
<dbReference type="InterPro" id="IPR050621">
    <property type="entry name" value="Tudor_domain_containing"/>
</dbReference>
<feature type="compositionally biased region" description="Polar residues" evidence="1">
    <location>
        <begin position="345"/>
        <end position="356"/>
    </location>
</feature>
<gene>
    <name evidence="3" type="ORF">AMK59_7654</name>
</gene>
<feature type="compositionally biased region" description="Polar residues" evidence="1">
    <location>
        <begin position="391"/>
        <end position="403"/>
    </location>
</feature>
<protein>
    <recommendedName>
        <fullName evidence="2">Tudor domain-containing protein</fullName>
    </recommendedName>
</protein>
<feature type="domain" description="Tudor" evidence="2">
    <location>
        <begin position="10"/>
        <end position="71"/>
    </location>
</feature>
<feature type="region of interest" description="Disordered" evidence="1">
    <location>
        <begin position="313"/>
        <end position="441"/>
    </location>
</feature>
<feature type="compositionally biased region" description="Acidic residues" evidence="1">
    <location>
        <begin position="244"/>
        <end position="257"/>
    </location>
</feature>
<evidence type="ECO:0000313" key="3">
    <source>
        <dbReference type="EMBL" id="KRT78645.1"/>
    </source>
</evidence>
<feature type="compositionally biased region" description="Basic and acidic residues" evidence="1">
    <location>
        <begin position="357"/>
        <end position="369"/>
    </location>
</feature>
<dbReference type="PANTHER" id="PTHR22948">
    <property type="entry name" value="TUDOR DOMAIN CONTAINING PROTEIN"/>
    <property type="match status" value="1"/>
</dbReference>